<dbReference type="PROSITE" id="PS00061">
    <property type="entry name" value="ADH_SHORT"/>
    <property type="match status" value="1"/>
</dbReference>
<keyword evidence="2" id="KW-0560">Oxidoreductase</keyword>
<evidence type="ECO:0000259" key="3">
    <source>
        <dbReference type="SMART" id="SM00822"/>
    </source>
</evidence>
<dbReference type="AlphaFoldDB" id="A0A1H1MWG1"/>
<dbReference type="InterPro" id="IPR020904">
    <property type="entry name" value="Sc_DH/Rdtase_CS"/>
</dbReference>
<dbReference type="STRING" id="630515.SAMN04489812_0287"/>
<accession>A0A1H1MWG1</accession>
<dbReference type="PRINTS" id="PR00081">
    <property type="entry name" value="GDHRDH"/>
</dbReference>
<proteinExistence type="inferred from homology"/>
<gene>
    <name evidence="4" type="ORF">SAMN04489812_0287</name>
</gene>
<evidence type="ECO:0000313" key="5">
    <source>
        <dbReference type="Proteomes" id="UP000199103"/>
    </source>
</evidence>
<dbReference type="GO" id="GO:0016020">
    <property type="term" value="C:membrane"/>
    <property type="evidence" value="ECO:0007669"/>
    <property type="project" value="TreeGrafter"/>
</dbReference>
<dbReference type="Gene3D" id="3.40.50.720">
    <property type="entry name" value="NAD(P)-binding Rossmann-like Domain"/>
    <property type="match status" value="1"/>
</dbReference>
<comment type="similarity">
    <text evidence="1">Belongs to the short-chain dehydrogenases/reductases (SDR) family.</text>
</comment>
<dbReference type="InterPro" id="IPR036291">
    <property type="entry name" value="NAD(P)-bd_dom_sf"/>
</dbReference>
<dbReference type="Proteomes" id="UP000199103">
    <property type="component" value="Chromosome I"/>
</dbReference>
<dbReference type="PANTHER" id="PTHR44196">
    <property type="entry name" value="DEHYDROGENASE/REDUCTASE SDR FAMILY MEMBER 7B"/>
    <property type="match status" value="1"/>
</dbReference>
<dbReference type="InterPro" id="IPR002347">
    <property type="entry name" value="SDR_fam"/>
</dbReference>
<dbReference type="EMBL" id="LT629772">
    <property type="protein sequence ID" value="SDR91064.1"/>
    <property type="molecule type" value="Genomic_DNA"/>
</dbReference>
<evidence type="ECO:0000256" key="2">
    <source>
        <dbReference type="ARBA" id="ARBA00023002"/>
    </source>
</evidence>
<dbReference type="SMART" id="SM00822">
    <property type="entry name" value="PKS_KR"/>
    <property type="match status" value="1"/>
</dbReference>
<evidence type="ECO:0000313" key="4">
    <source>
        <dbReference type="EMBL" id="SDR91064.1"/>
    </source>
</evidence>
<sequence>MKFVITGVRRGIGRLVAERLIADGHQVYGVLRPGSTADDLDLAGSVHADLAEPGSLPAATSDLTRSIDRLDGLVHSAGIIGRTLLAENSPADMQAIFDVNVLAGAELVRCLLPQLRHAAGTVVLVNSTSGLSAGPPLSAYGTSKYALRGYAEALRAEEPRLRVTSIFPSRTATDMQRELRAIEQGEFVAEDYLRPSTVADLIIQALLLPDDAVLTDVVVRPRARPRS</sequence>
<dbReference type="PANTHER" id="PTHR44196:SF1">
    <property type="entry name" value="DEHYDROGENASE_REDUCTASE SDR FAMILY MEMBER 7B"/>
    <property type="match status" value="1"/>
</dbReference>
<name>A0A1H1MWG1_9ACTN</name>
<dbReference type="InterPro" id="IPR057326">
    <property type="entry name" value="KR_dom"/>
</dbReference>
<protein>
    <submittedName>
        <fullName evidence="4">Short-chain dehydrogenase</fullName>
    </submittedName>
</protein>
<dbReference type="OrthoDB" id="158573at2"/>
<reference evidence="4 5" key="1">
    <citation type="submission" date="2016-10" db="EMBL/GenBank/DDBJ databases">
        <authorList>
            <person name="de Groot N.N."/>
        </authorList>
    </citation>
    <scope>NUCLEOTIDE SEQUENCE [LARGE SCALE GENOMIC DNA]</scope>
    <source>
        <strain evidence="4 5">DSM 21800</strain>
    </source>
</reference>
<dbReference type="RefSeq" id="WP_091518731.1">
    <property type="nucleotide sequence ID" value="NZ_LT629772.1"/>
</dbReference>
<dbReference type="Pfam" id="PF00106">
    <property type="entry name" value="adh_short"/>
    <property type="match status" value="1"/>
</dbReference>
<evidence type="ECO:0000256" key="1">
    <source>
        <dbReference type="ARBA" id="ARBA00006484"/>
    </source>
</evidence>
<feature type="domain" description="Ketoreductase" evidence="3">
    <location>
        <begin position="1"/>
        <end position="201"/>
    </location>
</feature>
<keyword evidence="5" id="KW-1185">Reference proteome</keyword>
<organism evidence="4 5">
    <name type="scientific">Microlunatus soli</name>
    <dbReference type="NCBI Taxonomy" id="630515"/>
    <lineage>
        <taxon>Bacteria</taxon>
        <taxon>Bacillati</taxon>
        <taxon>Actinomycetota</taxon>
        <taxon>Actinomycetes</taxon>
        <taxon>Propionibacteriales</taxon>
        <taxon>Propionibacteriaceae</taxon>
        <taxon>Microlunatus</taxon>
    </lineage>
</organism>
<dbReference type="SUPFAM" id="SSF51735">
    <property type="entry name" value="NAD(P)-binding Rossmann-fold domains"/>
    <property type="match status" value="1"/>
</dbReference>
<dbReference type="GO" id="GO:0016491">
    <property type="term" value="F:oxidoreductase activity"/>
    <property type="evidence" value="ECO:0007669"/>
    <property type="project" value="UniProtKB-KW"/>
</dbReference>